<evidence type="ECO:0000256" key="2">
    <source>
        <dbReference type="SAM" id="SignalP"/>
    </source>
</evidence>
<evidence type="ECO:0000313" key="5">
    <source>
        <dbReference type="Proteomes" id="UP000494256"/>
    </source>
</evidence>
<dbReference type="SMART" id="SM00382">
    <property type="entry name" value="AAA"/>
    <property type="match status" value="1"/>
</dbReference>
<dbReference type="InterPro" id="IPR049337">
    <property type="entry name" value="TOR1A_C"/>
</dbReference>
<evidence type="ECO:0000259" key="3">
    <source>
        <dbReference type="SMART" id="SM00382"/>
    </source>
</evidence>
<dbReference type="Proteomes" id="UP000494256">
    <property type="component" value="Unassembled WGS sequence"/>
</dbReference>
<dbReference type="Gene3D" id="3.40.50.300">
    <property type="entry name" value="P-loop containing nucleotide triphosphate hydrolases"/>
    <property type="match status" value="1"/>
</dbReference>
<dbReference type="PANTHER" id="PTHR10760">
    <property type="entry name" value="TORSIN"/>
    <property type="match status" value="1"/>
</dbReference>
<dbReference type="EMBL" id="CADEBD010000530">
    <property type="protein sequence ID" value="CAB3257119.1"/>
    <property type="molecule type" value="Genomic_DNA"/>
</dbReference>
<dbReference type="PANTHER" id="PTHR10760:SF2">
    <property type="entry name" value="LD13476P-RELATED"/>
    <property type="match status" value="1"/>
</dbReference>
<feature type="signal peptide" evidence="2">
    <location>
        <begin position="1"/>
        <end position="24"/>
    </location>
</feature>
<dbReference type="InterPro" id="IPR027417">
    <property type="entry name" value="P-loop_NTPase"/>
</dbReference>
<dbReference type="SUPFAM" id="SSF52540">
    <property type="entry name" value="P-loop containing nucleoside triphosphate hydrolases"/>
    <property type="match status" value="1"/>
</dbReference>
<sequence length="351" mass="39810">MLARKCLGCLLLIIFSLLIECVITELITLSIIGSAVAAGGWYKWDTLKDYTICKHMECCNDDHVPFDINKLKLSLSQRMFGQPLVNELVHILHAHKEALNNDSKGNKKALVISLHGWPGLGKNYVSTMIAEALYKKGMKSKYVKLFMGIKDFDCSNLNEKKKELVATLNKLVKRCPKALIIFDEIHDMCPTVLDTIKPMLDHHHAVDGVDYRNSIFIFISNIGGPQIANRLLELYEEGVKRNDVGFHDFEQIIRTTAYFQGGFEKSATIANHLIDHYVPFLPLEQQHVEMCALAEFHSRSIYPSKEMISEALSVITYGPDEDRPIFANNGCKRLTRQIPYIIAKNKVNTEL</sequence>
<evidence type="ECO:0000313" key="4">
    <source>
        <dbReference type="EMBL" id="CAB3257119.1"/>
    </source>
</evidence>
<gene>
    <name evidence="4" type="ORF">APLA_LOCUS15806</name>
</gene>
<reference evidence="4 5" key="1">
    <citation type="submission" date="2020-04" db="EMBL/GenBank/DDBJ databases">
        <authorList>
            <person name="Wallbank WR R."/>
            <person name="Pardo Diaz C."/>
            <person name="Kozak K."/>
            <person name="Martin S."/>
            <person name="Jiggins C."/>
            <person name="Moest M."/>
            <person name="Warren A I."/>
            <person name="Byers J.R.P. K."/>
            <person name="Montejo-Kovacevich G."/>
            <person name="Yen C E."/>
        </authorList>
    </citation>
    <scope>NUCLEOTIDE SEQUENCE [LARGE SCALE GENOMIC DNA]</scope>
</reference>
<dbReference type="Pfam" id="PF21376">
    <property type="entry name" value="TOR1A_C"/>
    <property type="match status" value="1"/>
</dbReference>
<protein>
    <recommendedName>
        <fullName evidence="3">AAA+ ATPase domain-containing protein</fullName>
    </recommendedName>
</protein>
<dbReference type="Pfam" id="PF06309">
    <property type="entry name" value="Torsin"/>
    <property type="match status" value="1"/>
</dbReference>
<dbReference type="GO" id="GO:0016887">
    <property type="term" value="F:ATP hydrolysis activity"/>
    <property type="evidence" value="ECO:0007669"/>
    <property type="project" value="InterPro"/>
</dbReference>
<dbReference type="InterPro" id="IPR010448">
    <property type="entry name" value="Torsin"/>
</dbReference>
<feature type="domain" description="AAA+ ATPase" evidence="3">
    <location>
        <begin position="108"/>
        <end position="238"/>
    </location>
</feature>
<dbReference type="OrthoDB" id="6144703at2759"/>
<comment type="caution">
    <text evidence="4">The sequence shown here is derived from an EMBL/GenBank/DDBJ whole genome shotgun (WGS) entry which is preliminary data.</text>
</comment>
<accession>A0A8S1BFP0</accession>
<evidence type="ECO:0000256" key="1">
    <source>
        <dbReference type="ARBA" id="ARBA00006235"/>
    </source>
</evidence>
<keyword evidence="2" id="KW-0732">Signal</keyword>
<dbReference type="GO" id="GO:0012505">
    <property type="term" value="C:endomembrane system"/>
    <property type="evidence" value="ECO:0007669"/>
    <property type="project" value="UniProtKB-ARBA"/>
</dbReference>
<comment type="similarity">
    <text evidence="1">Belongs to the ClpA/ClpB family. Torsin subfamily.</text>
</comment>
<dbReference type="GO" id="GO:0071218">
    <property type="term" value="P:cellular response to misfolded protein"/>
    <property type="evidence" value="ECO:0007669"/>
    <property type="project" value="TreeGrafter"/>
</dbReference>
<organism evidence="4 5">
    <name type="scientific">Arctia plantaginis</name>
    <name type="common">Wood tiger moth</name>
    <name type="synonym">Phalaena plantaginis</name>
    <dbReference type="NCBI Taxonomy" id="874455"/>
    <lineage>
        <taxon>Eukaryota</taxon>
        <taxon>Metazoa</taxon>
        <taxon>Ecdysozoa</taxon>
        <taxon>Arthropoda</taxon>
        <taxon>Hexapoda</taxon>
        <taxon>Insecta</taxon>
        <taxon>Pterygota</taxon>
        <taxon>Neoptera</taxon>
        <taxon>Endopterygota</taxon>
        <taxon>Lepidoptera</taxon>
        <taxon>Glossata</taxon>
        <taxon>Ditrysia</taxon>
        <taxon>Noctuoidea</taxon>
        <taxon>Erebidae</taxon>
        <taxon>Arctiinae</taxon>
        <taxon>Arctia</taxon>
    </lineage>
</organism>
<name>A0A8S1BFP0_ARCPL</name>
<proteinExistence type="inferred from homology"/>
<dbReference type="InterPro" id="IPR003593">
    <property type="entry name" value="AAA+_ATPase"/>
</dbReference>
<dbReference type="GO" id="GO:0005524">
    <property type="term" value="F:ATP binding"/>
    <property type="evidence" value="ECO:0007669"/>
    <property type="project" value="InterPro"/>
</dbReference>
<dbReference type="AlphaFoldDB" id="A0A8S1BFP0"/>
<feature type="chain" id="PRO_5035907470" description="AAA+ ATPase domain-containing protein" evidence="2">
    <location>
        <begin position="25"/>
        <end position="351"/>
    </location>
</feature>
<dbReference type="GO" id="GO:0005737">
    <property type="term" value="C:cytoplasm"/>
    <property type="evidence" value="ECO:0007669"/>
    <property type="project" value="UniProtKB-ARBA"/>
</dbReference>